<dbReference type="EMBL" id="CAJVQC010064443">
    <property type="protein sequence ID" value="CAG8804565.1"/>
    <property type="molecule type" value="Genomic_DNA"/>
</dbReference>
<name>A0ACA9RQ87_9GLOM</name>
<keyword evidence="2" id="KW-1185">Reference proteome</keyword>
<organism evidence="1 2">
    <name type="scientific">Racocetra persica</name>
    <dbReference type="NCBI Taxonomy" id="160502"/>
    <lineage>
        <taxon>Eukaryota</taxon>
        <taxon>Fungi</taxon>
        <taxon>Fungi incertae sedis</taxon>
        <taxon>Mucoromycota</taxon>
        <taxon>Glomeromycotina</taxon>
        <taxon>Glomeromycetes</taxon>
        <taxon>Diversisporales</taxon>
        <taxon>Gigasporaceae</taxon>
        <taxon>Racocetra</taxon>
    </lineage>
</organism>
<protein>
    <submittedName>
        <fullName evidence="1">17092_t:CDS:1</fullName>
    </submittedName>
</protein>
<evidence type="ECO:0000313" key="2">
    <source>
        <dbReference type="Proteomes" id="UP000789920"/>
    </source>
</evidence>
<sequence length="126" mass="14437">MSSEVNSAVAKFNSLAASKSFWIPCGLHAIHIALTHFENTAFGKLDSVKRLSLKKHSYNLLSLAFYLHDGYNISDKDSLLNLKSGMLKELYKIVFNFEIREVHIRFAHFFIEQLENAKDVPKSYLN</sequence>
<feature type="non-terminal residue" evidence="1">
    <location>
        <position position="1"/>
    </location>
</feature>
<accession>A0ACA9RQ87</accession>
<evidence type="ECO:0000313" key="1">
    <source>
        <dbReference type="EMBL" id="CAG8804565.1"/>
    </source>
</evidence>
<comment type="caution">
    <text evidence="1">The sequence shown here is derived from an EMBL/GenBank/DDBJ whole genome shotgun (WGS) entry which is preliminary data.</text>
</comment>
<gene>
    <name evidence="1" type="ORF">RPERSI_LOCUS21745</name>
</gene>
<feature type="non-terminal residue" evidence="1">
    <location>
        <position position="126"/>
    </location>
</feature>
<reference evidence="1" key="1">
    <citation type="submission" date="2021-06" db="EMBL/GenBank/DDBJ databases">
        <authorList>
            <person name="Kallberg Y."/>
            <person name="Tangrot J."/>
            <person name="Rosling A."/>
        </authorList>
    </citation>
    <scope>NUCLEOTIDE SEQUENCE</scope>
    <source>
        <strain evidence="1">MA461A</strain>
    </source>
</reference>
<dbReference type="Proteomes" id="UP000789920">
    <property type="component" value="Unassembled WGS sequence"/>
</dbReference>
<proteinExistence type="predicted"/>